<reference evidence="3" key="2">
    <citation type="journal article" date="2017" name="Stand. Genomic Sci.">
        <title>Complete genome sequence of the sulfur-oxidizing chemolithoautotrophic Sulfurovum lithotrophicum 42BKTT.</title>
        <authorList>
            <person name="Jeon W."/>
            <person name="Priscilla L."/>
            <person name="Park G."/>
            <person name="Lee H."/>
            <person name="Lee N."/>
            <person name="Lee D."/>
            <person name="Kwon H."/>
            <person name="Ahn I."/>
            <person name="Lee C."/>
            <person name="Lee H."/>
            <person name="Ahn J."/>
        </authorList>
    </citation>
    <scope>NUCLEOTIDE SEQUENCE [LARGE SCALE GENOMIC DNA]</scope>
    <source>
        <strain evidence="3">ATCC BAA-797 / 42BKT</strain>
    </source>
</reference>
<accession>A0A7U4RRH2</accession>
<feature type="transmembrane region" description="Helical" evidence="1">
    <location>
        <begin position="67"/>
        <end position="84"/>
    </location>
</feature>
<dbReference type="KEGG" id="slh:YH65_02425"/>
<sequence length="130" mass="15549">METALTLTLILVFLELFEAFMQRSDTLYGVMEKLYGWYRKSIFLFFLMHPAFYFILFVIVATDRLNIYMILILAFKIFDLFYKLELIKKIFIRGDLSPDLSAMLEWKIPSWFFLMGVSLYPPLLYYGLMS</sequence>
<feature type="transmembrane region" description="Helical" evidence="1">
    <location>
        <begin position="43"/>
        <end position="60"/>
    </location>
</feature>
<dbReference type="Proteomes" id="UP000034444">
    <property type="component" value="Chromosome"/>
</dbReference>
<feature type="transmembrane region" description="Helical" evidence="1">
    <location>
        <begin position="108"/>
        <end position="128"/>
    </location>
</feature>
<keyword evidence="1" id="KW-0812">Transmembrane</keyword>
<keyword evidence="3" id="KW-1185">Reference proteome</keyword>
<keyword evidence="1" id="KW-1133">Transmembrane helix</keyword>
<gene>
    <name evidence="2" type="ORF">YH65_02425</name>
</gene>
<proteinExistence type="predicted"/>
<evidence type="ECO:0000313" key="3">
    <source>
        <dbReference type="Proteomes" id="UP000034444"/>
    </source>
</evidence>
<evidence type="ECO:0000313" key="2">
    <source>
        <dbReference type="EMBL" id="AKF25918.1"/>
    </source>
</evidence>
<protein>
    <submittedName>
        <fullName evidence="2">Uncharacterized protein</fullName>
    </submittedName>
</protein>
<name>A0A7U4RRH2_9BACT</name>
<reference evidence="2 3" key="1">
    <citation type="submission" date="2015-04" db="EMBL/GenBank/DDBJ databases">
        <title>Complete genome sequence of Sulfurovum lithotrophicum ATCC BAA-797T.</title>
        <authorList>
            <person name="Ahn J."/>
            <person name="Park G."/>
            <person name="Jeon W."/>
            <person name="Jang Y."/>
            <person name="Jang M."/>
            <person name="Lee H."/>
            <person name="Lee H."/>
        </authorList>
    </citation>
    <scope>NUCLEOTIDE SEQUENCE [LARGE SCALE GENOMIC DNA]</scope>
    <source>
        <strain evidence="3">ATCC BAA-797 / 42BKT</strain>
    </source>
</reference>
<organism evidence="2 3">
    <name type="scientific">Sulfurovum lithotrophicum</name>
    <dbReference type="NCBI Taxonomy" id="206403"/>
    <lineage>
        <taxon>Bacteria</taxon>
        <taxon>Pseudomonadati</taxon>
        <taxon>Campylobacterota</taxon>
        <taxon>Epsilonproteobacteria</taxon>
        <taxon>Campylobacterales</taxon>
        <taxon>Sulfurovaceae</taxon>
        <taxon>Sulfurovum</taxon>
    </lineage>
</organism>
<dbReference type="AlphaFoldDB" id="A0A7U4RRH2"/>
<evidence type="ECO:0000256" key="1">
    <source>
        <dbReference type="SAM" id="Phobius"/>
    </source>
</evidence>
<dbReference type="EMBL" id="CP011308">
    <property type="protein sequence ID" value="AKF25918.1"/>
    <property type="molecule type" value="Genomic_DNA"/>
</dbReference>
<keyword evidence="1" id="KW-0472">Membrane</keyword>